<comment type="caution">
    <text evidence="2">The sequence shown here is derived from an EMBL/GenBank/DDBJ whole genome shotgun (WGS) entry which is preliminary data.</text>
</comment>
<reference evidence="2" key="1">
    <citation type="submission" date="2018-11" db="EMBL/GenBank/DDBJ databases">
        <authorList>
            <person name="Alioto T."/>
            <person name="Alioto T."/>
        </authorList>
    </citation>
    <scope>NUCLEOTIDE SEQUENCE</scope>
</reference>
<dbReference type="AlphaFoldDB" id="A0A8B6HB29"/>
<protein>
    <recommendedName>
        <fullName evidence="1">Mab-21-like HhH/H2TH-like domain-containing protein</fullName>
    </recommendedName>
</protein>
<name>A0A8B6HB29_MYTGA</name>
<organism evidence="2 3">
    <name type="scientific">Mytilus galloprovincialis</name>
    <name type="common">Mediterranean mussel</name>
    <dbReference type="NCBI Taxonomy" id="29158"/>
    <lineage>
        <taxon>Eukaryota</taxon>
        <taxon>Metazoa</taxon>
        <taxon>Spiralia</taxon>
        <taxon>Lophotrochozoa</taxon>
        <taxon>Mollusca</taxon>
        <taxon>Bivalvia</taxon>
        <taxon>Autobranchia</taxon>
        <taxon>Pteriomorphia</taxon>
        <taxon>Mytilida</taxon>
        <taxon>Mytiloidea</taxon>
        <taxon>Mytilidae</taxon>
        <taxon>Mytilinae</taxon>
        <taxon>Mytilus</taxon>
    </lineage>
</organism>
<dbReference type="Pfam" id="PF20266">
    <property type="entry name" value="Mab-21_C"/>
    <property type="match status" value="1"/>
</dbReference>
<evidence type="ECO:0000313" key="3">
    <source>
        <dbReference type="Proteomes" id="UP000596742"/>
    </source>
</evidence>
<accession>A0A8B6HB29</accession>
<dbReference type="PANTHER" id="PTHR10656:SF69">
    <property type="entry name" value="MAB-21-LIKE HHH_H2TH-LIKE DOMAIN-CONTAINING PROTEIN"/>
    <property type="match status" value="1"/>
</dbReference>
<dbReference type="InterPro" id="IPR046906">
    <property type="entry name" value="Mab-21_HhH/H2TH-like"/>
</dbReference>
<dbReference type="OrthoDB" id="6112914at2759"/>
<evidence type="ECO:0000259" key="1">
    <source>
        <dbReference type="Pfam" id="PF20266"/>
    </source>
</evidence>
<feature type="domain" description="Mab-21-like HhH/H2TH-like" evidence="1">
    <location>
        <begin position="367"/>
        <end position="447"/>
    </location>
</feature>
<dbReference type="PANTHER" id="PTHR10656">
    <property type="entry name" value="CELL FATE DETERMINING PROTEIN MAB21-RELATED"/>
    <property type="match status" value="1"/>
</dbReference>
<dbReference type="Gene3D" id="1.10.1410.40">
    <property type="match status" value="1"/>
</dbReference>
<dbReference type="EMBL" id="UYJE01009737">
    <property type="protein sequence ID" value="VDI76174.1"/>
    <property type="molecule type" value="Genomic_DNA"/>
</dbReference>
<proteinExistence type="predicted"/>
<keyword evidence="3" id="KW-1185">Reference proteome</keyword>
<dbReference type="InterPro" id="IPR024810">
    <property type="entry name" value="MAB21L/cGLR"/>
</dbReference>
<gene>
    <name evidence="2" type="ORF">MGAL_10B047783</name>
</gene>
<dbReference type="SMART" id="SM01265">
    <property type="entry name" value="Mab-21"/>
    <property type="match status" value="1"/>
</dbReference>
<dbReference type="Proteomes" id="UP000596742">
    <property type="component" value="Unassembled WGS sequence"/>
</dbReference>
<evidence type="ECO:0000313" key="2">
    <source>
        <dbReference type="EMBL" id="VDI76174.1"/>
    </source>
</evidence>
<sequence length="769" mass="89405">MDKNYRNPKNDDGENVYGMRKITYLEKYGIKHFPYRGRRKYTPSMSQSVDTGMMISNDVFGLTIRQFERMYKECLHRRKTHEQWILNLRYPDKSSNKYLEYLQNCTDCNNDYLLCLENDPREKYLYKNLVKTIGAEIDIRKRQRLFIIQDMIHNACIPELTQISSGSLAEGLDLPGSDMDIMYVEHLIDVVQTERNIKYPTRYTTLIMEADTDHPGFTKLRFIAGGDGKIIRIHCDCNTHTCTTKFYLTVSHFLDGRIKLFRNACLHGPCISNANQNVDTAYCLRSRTIPHIAIPWVSRHRLQWPSTFVIDSIINYGCLLVPIGPKTLSHTYCDDLWRISFSVAEKSLVHSFNFTQILCYGLLKLTLKKIINTKDEVKDLLCSYFLKTALFWVSEEVHIDTFQLSKMYYCFSLCLQKLMAWVNKCYCPNYFIPEHNMFLGKINLNNHKILLDVLESIHCGGIDRLIQCIFPLYNDNENRRLLSTHSEFSFAMLDFLFYRINGHINEFVPKDIFCYYKGRAFIESLLKSETSSFIIDVCKYNYVNISQLAVQLLPPPNTLGNKYAIHKCYQRHFQDSIKTDAVSGWLLYASFFYVTGQFNVTLRLTDYVLSKCSPGMVFKCGGHSCGHRDRYKQNVHFTMTLNEKMKIAIVSSVSFLKHSSLLPAELRLENKDFRIPPVVLSHCLRFLCNHHLGDVLNRQQALRDLYLTVEEGYLIPYRAELSDSFTIVGVCYDISGAKDTAYQCYEKALQFDGRLSSTAKKRISHRNGN</sequence>